<protein>
    <submittedName>
        <fullName evidence="2">Membrane protein</fullName>
    </submittedName>
</protein>
<comment type="caution">
    <text evidence="2">The sequence shown here is derived from an EMBL/GenBank/DDBJ whole genome shotgun (WGS) entry which is preliminary data.</text>
</comment>
<evidence type="ECO:0000256" key="1">
    <source>
        <dbReference type="SAM" id="Phobius"/>
    </source>
</evidence>
<evidence type="ECO:0000313" key="3">
    <source>
        <dbReference type="Proteomes" id="UP000031433"/>
    </source>
</evidence>
<dbReference type="EMBL" id="JXBL01000001">
    <property type="protein sequence ID" value="KIE42110.1"/>
    <property type="molecule type" value="Genomic_DNA"/>
</dbReference>
<dbReference type="PANTHER" id="PTHR28008">
    <property type="entry name" value="DOMAIN PROTEIN, PUTATIVE (AFU_ORTHOLOGUE AFUA_3G10980)-RELATED"/>
    <property type="match status" value="1"/>
</dbReference>
<keyword evidence="3" id="KW-1185">Reference proteome</keyword>
<name>A0A0C1U2T4_9BACT</name>
<dbReference type="NCBIfam" id="NF037970">
    <property type="entry name" value="vanZ_1"/>
    <property type="match status" value="1"/>
</dbReference>
<keyword evidence="1" id="KW-0472">Membrane</keyword>
<evidence type="ECO:0000313" key="2">
    <source>
        <dbReference type="EMBL" id="KIE42110.1"/>
    </source>
</evidence>
<dbReference type="PANTHER" id="PTHR28008:SF1">
    <property type="entry name" value="DOMAIN PROTEIN, PUTATIVE (AFU_ORTHOLOGUE AFUA_3G10980)-RELATED"/>
    <property type="match status" value="1"/>
</dbReference>
<accession>A0A0C1U2T4</accession>
<organism evidence="2 3">
    <name type="scientific">Geobacter soli</name>
    <dbReference type="NCBI Taxonomy" id="1510391"/>
    <lineage>
        <taxon>Bacteria</taxon>
        <taxon>Pseudomonadati</taxon>
        <taxon>Thermodesulfobacteriota</taxon>
        <taxon>Desulfuromonadia</taxon>
        <taxon>Geobacterales</taxon>
        <taxon>Geobacteraceae</taxon>
        <taxon>Geobacter</taxon>
    </lineage>
</organism>
<proteinExistence type="predicted"/>
<feature type="transmembrane region" description="Helical" evidence="1">
    <location>
        <begin position="12"/>
        <end position="31"/>
    </location>
</feature>
<dbReference type="RefSeq" id="WP_039644373.1">
    <property type="nucleotide sequence ID" value="NZ_JXBL01000001.1"/>
</dbReference>
<feature type="transmembrane region" description="Helical" evidence="1">
    <location>
        <begin position="71"/>
        <end position="89"/>
    </location>
</feature>
<keyword evidence="1" id="KW-0812">Transmembrane</keyword>
<dbReference type="Proteomes" id="UP000031433">
    <property type="component" value="Unassembled WGS sequence"/>
</dbReference>
<gene>
    <name evidence="2" type="ORF">SE37_05455</name>
</gene>
<feature type="transmembrane region" description="Helical" evidence="1">
    <location>
        <begin position="46"/>
        <end position="64"/>
    </location>
</feature>
<sequence length="129" mass="13779">MITPESRRKLYTVLLAVWGGTILVLTLMPAPKAEPLPFPGWDKVEHAVAFGALAWCAGRFLVVYGKCVRRCWLWAFGATVAYGALIEVAQATLTTTRTAELGDLMADAVGAGLVCLLASRKGTAGNREA</sequence>
<keyword evidence="1" id="KW-1133">Transmembrane helix</keyword>
<dbReference type="AlphaFoldDB" id="A0A0C1U2T4"/>
<reference evidence="2 3" key="1">
    <citation type="submission" date="2015-01" db="EMBL/GenBank/DDBJ databases">
        <title>Genome sequence of the anaerobic bacterium Geobacter soli GSS01, a dissimilatory Fe(III) reducer from soil.</title>
        <authorList>
            <person name="Yang G."/>
            <person name="Zhou S."/>
        </authorList>
    </citation>
    <scope>NUCLEOTIDE SEQUENCE [LARGE SCALE GENOMIC DNA]</scope>
    <source>
        <strain evidence="2 3">GSS01</strain>
    </source>
</reference>